<evidence type="ECO:0000256" key="2">
    <source>
        <dbReference type="SAM" id="SignalP"/>
    </source>
</evidence>
<dbReference type="AlphaFoldDB" id="A0AAD4CXA4"/>
<reference evidence="3" key="2">
    <citation type="submission" date="2020-02" db="EMBL/GenBank/DDBJ databases">
        <authorList>
            <person name="Gilchrist C.L.M."/>
            <person name="Chooi Y.-H."/>
        </authorList>
    </citation>
    <scope>NUCLEOTIDE SEQUENCE</scope>
    <source>
        <strain evidence="3">MST-FP2251</strain>
    </source>
</reference>
<reference evidence="3" key="1">
    <citation type="journal article" date="2019" name="Beilstein J. Org. Chem.">
        <title>Nanangenines: drimane sesquiterpenoids as the dominant metabolite cohort of a novel Australian fungus, Aspergillus nanangensis.</title>
        <authorList>
            <person name="Lacey H.J."/>
            <person name="Gilchrist C.L.M."/>
            <person name="Crombie A."/>
            <person name="Kalaitzis J.A."/>
            <person name="Vuong D."/>
            <person name="Rutledge P.J."/>
            <person name="Turner P."/>
            <person name="Pitt J.I."/>
            <person name="Lacey E."/>
            <person name="Chooi Y.H."/>
            <person name="Piggott A.M."/>
        </authorList>
    </citation>
    <scope>NUCLEOTIDE SEQUENCE</scope>
    <source>
        <strain evidence="3">MST-FP2251</strain>
    </source>
</reference>
<feature type="compositionally biased region" description="Low complexity" evidence="1">
    <location>
        <begin position="33"/>
        <end position="49"/>
    </location>
</feature>
<protein>
    <submittedName>
        <fullName evidence="3">Uncharacterized protein</fullName>
    </submittedName>
</protein>
<dbReference type="EMBL" id="VCAU01000007">
    <property type="protein sequence ID" value="KAF9893417.1"/>
    <property type="molecule type" value="Genomic_DNA"/>
</dbReference>
<keyword evidence="2" id="KW-0732">Signal</keyword>
<gene>
    <name evidence="3" type="ORF">FE257_010729</name>
</gene>
<evidence type="ECO:0000313" key="3">
    <source>
        <dbReference type="EMBL" id="KAF9893417.1"/>
    </source>
</evidence>
<sequence length="340" mass="36679">MLPQTLIALTLLISLPSGVWARRGGGDSDSDDSSSSGDSTSDGDSSSSSDDCDPFSGKLYTSDLLPRMLKNWTSSDSGRSPRSSTEYDGSFFLGEAFLNYKTSPTDISGQIRLLAYAWIGPRPPYPVGPSNPYIIGFKAWKSAKPLDEIASSYEGNRRYGTTCEITPDLMRFASVQFVFDSSRIGYEDIVDLDFAPDPADGAAVRFNGTNAPRRNPVSFLNSGISLPAALLDDHPGILILAGLPGLNVTGSVTNTSMEIRLEGEGKGIWSGADGFWPLGDRDVSYSVSFKGTFDGDNSTAALDISQGNQTLSWVPNEGVRAVPGVFQLVCWWWFVYILVL</sequence>
<dbReference type="Proteomes" id="UP001194746">
    <property type="component" value="Unassembled WGS sequence"/>
</dbReference>
<evidence type="ECO:0000313" key="4">
    <source>
        <dbReference type="Proteomes" id="UP001194746"/>
    </source>
</evidence>
<comment type="caution">
    <text evidence="3">The sequence shown here is derived from an EMBL/GenBank/DDBJ whole genome shotgun (WGS) entry which is preliminary data.</text>
</comment>
<feature type="chain" id="PRO_5042018637" evidence="2">
    <location>
        <begin position="22"/>
        <end position="340"/>
    </location>
</feature>
<proteinExistence type="predicted"/>
<name>A0AAD4CXA4_ASPNN</name>
<feature type="signal peptide" evidence="2">
    <location>
        <begin position="1"/>
        <end position="21"/>
    </location>
</feature>
<keyword evidence="4" id="KW-1185">Reference proteome</keyword>
<accession>A0AAD4CXA4</accession>
<evidence type="ECO:0000256" key="1">
    <source>
        <dbReference type="SAM" id="MobiDB-lite"/>
    </source>
</evidence>
<organism evidence="3 4">
    <name type="scientific">Aspergillus nanangensis</name>
    <dbReference type="NCBI Taxonomy" id="2582783"/>
    <lineage>
        <taxon>Eukaryota</taxon>
        <taxon>Fungi</taxon>
        <taxon>Dikarya</taxon>
        <taxon>Ascomycota</taxon>
        <taxon>Pezizomycotina</taxon>
        <taxon>Eurotiomycetes</taxon>
        <taxon>Eurotiomycetidae</taxon>
        <taxon>Eurotiales</taxon>
        <taxon>Aspergillaceae</taxon>
        <taxon>Aspergillus</taxon>
        <taxon>Aspergillus subgen. Circumdati</taxon>
    </lineage>
</organism>
<feature type="region of interest" description="Disordered" evidence="1">
    <location>
        <begin position="23"/>
        <end position="55"/>
    </location>
</feature>